<dbReference type="InterPro" id="IPR009030">
    <property type="entry name" value="Growth_fac_rcpt_cys_sf"/>
</dbReference>
<feature type="domain" description="EGF-like" evidence="3">
    <location>
        <begin position="1345"/>
        <end position="1375"/>
    </location>
</feature>
<dbReference type="EMBL" id="KB932205">
    <property type="protein sequence ID" value="KCV69784.1"/>
    <property type="molecule type" value="Genomic_DNA"/>
</dbReference>
<accession>A0A058Z662</accession>
<feature type="signal peptide" evidence="2">
    <location>
        <begin position="1"/>
        <end position="18"/>
    </location>
</feature>
<dbReference type="OrthoDB" id="18487at2759"/>
<dbReference type="PANTHER" id="PTHR15332:SF175">
    <property type="entry name" value="PROPROTEIN CONVERTASE SUBTILISIN_KEXIN TYPE 5-LIKE"/>
    <property type="match status" value="1"/>
</dbReference>
<evidence type="ECO:0000259" key="3">
    <source>
        <dbReference type="SMART" id="SM00181"/>
    </source>
</evidence>
<feature type="domain" description="EGF-like" evidence="3">
    <location>
        <begin position="1534"/>
        <end position="1568"/>
    </location>
</feature>
<reference evidence="4" key="1">
    <citation type="submission" date="2013-04" db="EMBL/GenBank/DDBJ databases">
        <title>The Genome Sequence of Fonticula alba ATCC 38817.</title>
        <authorList>
            <consortium name="The Broad Institute Genomics Platform"/>
            <person name="Russ C."/>
            <person name="Cuomo C."/>
            <person name="Burger G."/>
            <person name="Gray M.W."/>
            <person name="Holland P.W.H."/>
            <person name="King N."/>
            <person name="Lang F.B.F."/>
            <person name="Roger A.J."/>
            <person name="Ruiz-Trillo I."/>
            <person name="Brown M."/>
            <person name="Walker B."/>
            <person name="Young S."/>
            <person name="Zeng Q."/>
            <person name="Gargeya S."/>
            <person name="Fitzgerald M."/>
            <person name="Haas B."/>
            <person name="Abouelleil A."/>
            <person name="Allen A.W."/>
            <person name="Alvarado L."/>
            <person name="Arachchi H.M."/>
            <person name="Berlin A.M."/>
            <person name="Chapman S.B."/>
            <person name="Gainer-Dewar J."/>
            <person name="Goldberg J."/>
            <person name="Griggs A."/>
            <person name="Gujja S."/>
            <person name="Hansen M."/>
            <person name="Howarth C."/>
            <person name="Imamovic A."/>
            <person name="Ireland A."/>
            <person name="Larimer J."/>
            <person name="McCowan C."/>
            <person name="Murphy C."/>
            <person name="Pearson M."/>
            <person name="Poon T.W."/>
            <person name="Priest M."/>
            <person name="Roberts A."/>
            <person name="Saif S."/>
            <person name="Shea T."/>
            <person name="Sisk P."/>
            <person name="Sykes S."/>
            <person name="Wortman J."/>
            <person name="Nusbaum C."/>
            <person name="Birren B."/>
        </authorList>
    </citation>
    <scope>NUCLEOTIDE SEQUENCE [LARGE SCALE GENOMIC DNA]</scope>
    <source>
        <strain evidence="4">ATCC 38817</strain>
    </source>
</reference>
<gene>
    <name evidence="4" type="ORF">H696_03229</name>
</gene>
<sequence length="1829" mass="186635">MLPLALALLLLLLLGLRAAPTRAALGPDFPLYAGPHAVLALPQDAVFITPYKMPSIANGRLGPMGIVQFNQVDKLHSVSETRWGTFFNPKPHKSSNHLQLAGPDPPDIMYIPVPQTFQPEILFHTPHKVSIYFTTPVDRPLPEPETRILGAQSAGPGVVDLVGLIGEPGPDRLRELYVATLSAGSLDRAFSDMVMLQDPVQVVPGPGRSFYISDRESLFRVSASSGSPFTMSLLTPLPGPLDQLVVSRFLSAHADCPDAGDMLGLRPTGQIDLQFCFDGNTMSHSLLAPLPAEASPGGRILAAPAGSLDEAVPWFLYLEPGPYGVLWRGTISLGGIAWQRVLLPSIVSNNAHLPGPGGMHLVRLQMSPGSPGRWVPLVGDVALFDAETFGCDVDPSIVCSAPGTPILLERNWACADDRAMAPFVSAQQLCAGCQNGFYLDRLVDGPPFSHPSHSCRPCAQPGCRTCTSTQCLACGSPLLLEFRQPAGQTACVLSCSSGFVKHAGTCQPAELTSPVGALAPPRPSHFSGLPAGQELTAIVETRLSVIPGTGMPVVPAPSDSAGPAGRNLLLFTRTLEVYLVWGEDVNQADASPPTVIHLLGGGPLPAPVVTYTETATLQAGPSLLLVGLMCLANGQAYQVRLSCQAPGPCTLAAAPVPLPLPLYSCLDIQRLGADLFVIQAPRPSSVYLIQVNVSTTYMDYHELPAGHLAALPQDGGTGRSFTIAEQGTWIVHSGPADAGVMALRQILSTWDSRISVAKDRFLPGIVDFAPVLLPRPAPEPPVLVFTRIKATLWEAAQVPGDMLPAGRSTELPFIGHLLGTLPEALAHELDARFQAVALPDGRPELPAALLLLARGFFGVSFLRCMPGDGPCALLPATFTPLSGALRLAAGAALWQPAIPLVHRAPGQALSLLGFSVATGPVTVDLLSNCPPGLHARPTGECLCHETCAACSDPGTGAFVCDVCRPGFARAPAGASPDRCLVCHDSCLECGLPGDSGACEACPAGAWLHAGACVAGCPAGTWPDSPSRGCVPCPAGCAACAGAAACTACSSRHFLGPDSMCHPCHSSCASCADNATCTECHSGLVFLSPDPQVASLCGSTCAPGDYVEAVRCATCAPSCALCTGAAERCELCADGHFRLTGPPGACAACPAGCASCTADRCLACEPGLFLDSRGACVSACPAGTFADTESCQPCDLSCATCVGGGADQCASCAAGLDFVPAGGSAGTCVSGCPEGQYRDRVSGDCFPCDTACATCNGPSDKDCWRCASGVLQDGDCVQHCAAKHVALAGRCLPCHVSCDQCAGTRSTECLPDCPGDLLALPAGASPMRCVPACPVGYNASGAGCSPCGEHCASCPEQAPTCALCDRGWLLASPDCVAECPAGSSPLGGLCSTCHGSCATCYGPGPDQCLACGPGTPFLVGGRCHAGCPAGTFQDGHACQPCNSTCAACAGPSTSDCTACAAGRLLLGGSCLQQCPDGFFPEGGLCVPCDPTCATCDNPGTCASCGAGRFLSPAGLCVDSCPAGAHACAASGRCLACPAHCAECTSSGASCMPACTGCEEGFLLSDDQCVASCPAGTYSPPELGACAACAASCPTCVERADRCTSCASGVLVRESGTCVPACPPAHAPFEGVCLACPAGCEACQADRTQPPCTVTADGSLACPAVASCSRCAGGLFLVDSASCTAECPSGTFADDEGTPPACAACHANCTACMGPTEADCFEAPKGGASRVGLAVGLSVGLLLLLILLILLVLFCVRRRAKAGLAAPKDLDAEDATMLNTIVELALPGAILDLVRAAWQADPAMRPHAAILRQQCAAFFVAAGGLGPGMGP</sequence>
<evidence type="ECO:0000313" key="4">
    <source>
        <dbReference type="EMBL" id="KCV69784.1"/>
    </source>
</evidence>
<dbReference type="SUPFAM" id="SSF57184">
    <property type="entry name" value="Growth factor receptor domain"/>
    <property type="match status" value="7"/>
</dbReference>
<keyword evidence="2" id="KW-0732">Signal</keyword>
<keyword evidence="5" id="KW-1185">Reference proteome</keyword>
<keyword evidence="1" id="KW-0472">Membrane</keyword>
<proteinExistence type="predicted"/>
<feature type="domain" description="EGF-like" evidence="3">
    <location>
        <begin position="1062"/>
        <end position="1097"/>
    </location>
</feature>
<keyword evidence="1" id="KW-0812">Transmembrane</keyword>
<feature type="domain" description="EGF-like" evidence="3">
    <location>
        <begin position="940"/>
        <end position="980"/>
    </location>
</feature>
<protein>
    <recommendedName>
        <fullName evidence="3">EGF-like domain-containing protein</fullName>
    </recommendedName>
</protein>
<dbReference type="CDD" id="cd00064">
    <property type="entry name" value="FU"/>
    <property type="match status" value="6"/>
</dbReference>
<feature type="domain" description="EGF-like" evidence="3">
    <location>
        <begin position="1246"/>
        <end position="1276"/>
    </location>
</feature>
<feature type="domain" description="EGF-like" evidence="3">
    <location>
        <begin position="1586"/>
        <end position="1617"/>
    </location>
</feature>
<dbReference type="PANTHER" id="PTHR15332">
    <property type="entry name" value="PROPROTEIN CONVERTASE SUBTILISIN_KEXIN TYPE 5-LIKE"/>
    <property type="match status" value="1"/>
</dbReference>
<dbReference type="SMART" id="SM00181">
    <property type="entry name" value="EGF"/>
    <property type="match status" value="9"/>
</dbReference>
<evidence type="ECO:0000256" key="1">
    <source>
        <dbReference type="SAM" id="Phobius"/>
    </source>
</evidence>
<feature type="chain" id="PRO_5001566127" description="EGF-like domain-containing protein" evidence="2">
    <location>
        <begin position="19"/>
        <end position="1829"/>
    </location>
</feature>
<organism evidence="4">
    <name type="scientific">Fonticula alba</name>
    <name type="common">Slime mold</name>
    <dbReference type="NCBI Taxonomy" id="691883"/>
    <lineage>
        <taxon>Eukaryota</taxon>
        <taxon>Rotosphaerida</taxon>
        <taxon>Fonticulaceae</taxon>
        <taxon>Fonticula</taxon>
    </lineage>
</organism>
<dbReference type="SMART" id="SM00261">
    <property type="entry name" value="FU"/>
    <property type="match status" value="16"/>
</dbReference>
<dbReference type="InterPro" id="IPR006212">
    <property type="entry name" value="Furin_repeat"/>
</dbReference>
<feature type="domain" description="EGF-like" evidence="3">
    <location>
        <begin position="1486"/>
        <end position="1516"/>
    </location>
</feature>
<dbReference type="Proteomes" id="UP000030693">
    <property type="component" value="Unassembled WGS sequence"/>
</dbReference>
<dbReference type="RefSeq" id="XP_009495390.1">
    <property type="nucleotide sequence ID" value="XM_009497115.1"/>
</dbReference>
<keyword evidence="1" id="KW-1133">Transmembrane helix</keyword>
<feature type="transmembrane region" description="Helical" evidence="1">
    <location>
        <begin position="1729"/>
        <end position="1754"/>
    </location>
</feature>
<feature type="domain" description="EGF-like" evidence="3">
    <location>
        <begin position="1446"/>
        <end position="1485"/>
    </location>
</feature>
<evidence type="ECO:0000256" key="2">
    <source>
        <dbReference type="SAM" id="SignalP"/>
    </source>
</evidence>
<dbReference type="InterPro" id="IPR000742">
    <property type="entry name" value="EGF"/>
</dbReference>
<feature type="domain" description="EGF-like" evidence="3">
    <location>
        <begin position="1192"/>
        <end position="1228"/>
    </location>
</feature>
<dbReference type="SMART" id="SM01411">
    <property type="entry name" value="Ephrin_rec_like"/>
    <property type="match status" value="3"/>
</dbReference>
<dbReference type="Gene3D" id="2.10.220.10">
    <property type="entry name" value="Hormone Receptor, Insulin-like Growth Factor Receptor 1, Chain A, domain 2"/>
    <property type="match status" value="10"/>
</dbReference>
<name>A0A058Z662_FONAL</name>
<dbReference type="eggNOG" id="KOG3525">
    <property type="taxonomic scope" value="Eukaryota"/>
</dbReference>
<evidence type="ECO:0000313" key="5">
    <source>
        <dbReference type="Proteomes" id="UP000030693"/>
    </source>
</evidence>
<dbReference type="GeneID" id="20527954"/>